<name>A0AAV7W266_PLEWA</name>
<reference evidence="2" key="1">
    <citation type="journal article" date="2022" name="bioRxiv">
        <title>Sequencing and chromosome-scale assembly of the giantPleurodeles waltlgenome.</title>
        <authorList>
            <person name="Brown T."/>
            <person name="Elewa A."/>
            <person name="Iarovenko S."/>
            <person name="Subramanian E."/>
            <person name="Araus A.J."/>
            <person name="Petzold A."/>
            <person name="Susuki M."/>
            <person name="Suzuki K.-i.T."/>
            <person name="Hayashi T."/>
            <person name="Toyoda A."/>
            <person name="Oliveira C."/>
            <person name="Osipova E."/>
            <person name="Leigh N.D."/>
            <person name="Simon A."/>
            <person name="Yun M.H."/>
        </authorList>
    </citation>
    <scope>NUCLEOTIDE SEQUENCE</scope>
    <source>
        <strain evidence="2">20211129_DDA</strain>
        <tissue evidence="2">Liver</tissue>
    </source>
</reference>
<dbReference type="AlphaFoldDB" id="A0AAV7W266"/>
<sequence length="113" mass="12678">MPVPDRSDVEWRVGPVFMAVPVLKGVIRLERYAYGARLESRCSDRVQSQGRDRTHLDDAPREARRAALDPRDSGKQSPVAHRHHVQEKGRGAALVNQRTADARCAQEFPGKIP</sequence>
<evidence type="ECO:0000313" key="3">
    <source>
        <dbReference type="Proteomes" id="UP001066276"/>
    </source>
</evidence>
<evidence type="ECO:0000256" key="1">
    <source>
        <dbReference type="SAM" id="MobiDB-lite"/>
    </source>
</evidence>
<protein>
    <submittedName>
        <fullName evidence="2">Uncharacterized protein</fullName>
    </submittedName>
</protein>
<comment type="caution">
    <text evidence="2">The sequence shown here is derived from an EMBL/GenBank/DDBJ whole genome shotgun (WGS) entry which is preliminary data.</text>
</comment>
<accession>A0AAV7W266</accession>
<gene>
    <name evidence="2" type="ORF">NDU88_002015</name>
</gene>
<dbReference type="Proteomes" id="UP001066276">
    <property type="component" value="Chromosome 1_2"/>
</dbReference>
<keyword evidence="3" id="KW-1185">Reference proteome</keyword>
<feature type="region of interest" description="Disordered" evidence="1">
    <location>
        <begin position="40"/>
        <end position="113"/>
    </location>
</feature>
<proteinExistence type="predicted"/>
<feature type="compositionally biased region" description="Basic and acidic residues" evidence="1">
    <location>
        <begin position="40"/>
        <end position="74"/>
    </location>
</feature>
<evidence type="ECO:0000313" key="2">
    <source>
        <dbReference type="EMBL" id="KAJ1206612.1"/>
    </source>
</evidence>
<organism evidence="2 3">
    <name type="scientific">Pleurodeles waltl</name>
    <name type="common">Iberian ribbed newt</name>
    <dbReference type="NCBI Taxonomy" id="8319"/>
    <lineage>
        <taxon>Eukaryota</taxon>
        <taxon>Metazoa</taxon>
        <taxon>Chordata</taxon>
        <taxon>Craniata</taxon>
        <taxon>Vertebrata</taxon>
        <taxon>Euteleostomi</taxon>
        <taxon>Amphibia</taxon>
        <taxon>Batrachia</taxon>
        <taxon>Caudata</taxon>
        <taxon>Salamandroidea</taxon>
        <taxon>Salamandridae</taxon>
        <taxon>Pleurodelinae</taxon>
        <taxon>Pleurodeles</taxon>
    </lineage>
</organism>
<dbReference type="EMBL" id="JANPWB010000002">
    <property type="protein sequence ID" value="KAJ1206612.1"/>
    <property type="molecule type" value="Genomic_DNA"/>
</dbReference>